<gene>
    <name evidence="2" type="ORF">E3P86_03991</name>
</gene>
<protein>
    <recommendedName>
        <fullName evidence="1">Alpha-L-rhamnosidase six-hairpin glycosidase domain-containing protein</fullName>
    </recommendedName>
</protein>
<dbReference type="GO" id="GO:0005975">
    <property type="term" value="P:carbohydrate metabolic process"/>
    <property type="evidence" value="ECO:0007669"/>
    <property type="project" value="InterPro"/>
</dbReference>
<dbReference type="InterPro" id="IPR035396">
    <property type="entry name" value="Bac_rhamnosid6H"/>
</dbReference>
<dbReference type="Gene3D" id="1.50.10.10">
    <property type="match status" value="1"/>
</dbReference>
<name>A0A4T0IGV5_WALIC</name>
<dbReference type="PANTHER" id="PTHR34987">
    <property type="entry name" value="C, PUTATIVE (AFU_ORTHOLOGUE AFUA_3G02880)-RELATED"/>
    <property type="match status" value="1"/>
</dbReference>
<dbReference type="PANTHER" id="PTHR34987:SF6">
    <property type="entry name" value="ALPHA-L-RHAMNOSIDASE SIX-HAIRPIN GLYCOSIDASE DOMAIN-CONTAINING PROTEIN"/>
    <property type="match status" value="1"/>
</dbReference>
<evidence type="ECO:0000313" key="2">
    <source>
        <dbReference type="EMBL" id="TIB27837.1"/>
    </source>
</evidence>
<comment type="caution">
    <text evidence="2">The sequence shown here is derived from an EMBL/GenBank/DDBJ whole genome shotgun (WGS) entry which is preliminary data.</text>
</comment>
<dbReference type="GO" id="GO:0003824">
    <property type="term" value="F:catalytic activity"/>
    <property type="evidence" value="ECO:0007669"/>
    <property type="project" value="UniProtKB-ARBA"/>
</dbReference>
<dbReference type="SUPFAM" id="SSF48208">
    <property type="entry name" value="Six-hairpin glycosidases"/>
    <property type="match status" value="1"/>
</dbReference>
<reference evidence="2 3" key="1">
    <citation type="submission" date="2019-03" db="EMBL/GenBank/DDBJ databases">
        <title>Sequencing 23 genomes of Wallemia ichthyophaga.</title>
        <authorList>
            <person name="Gostincar C."/>
        </authorList>
    </citation>
    <scope>NUCLEOTIDE SEQUENCE [LARGE SCALE GENOMIC DNA]</scope>
    <source>
        <strain evidence="2 3">EXF-6200</strain>
    </source>
</reference>
<feature type="non-terminal residue" evidence="2">
    <location>
        <position position="752"/>
    </location>
</feature>
<dbReference type="AlphaFoldDB" id="A0A4T0IGV5"/>
<proteinExistence type="predicted"/>
<dbReference type="InterPro" id="IPR012341">
    <property type="entry name" value="6hp_glycosidase-like_sf"/>
</dbReference>
<dbReference type="Gene3D" id="3.40.50.720">
    <property type="entry name" value="NAD(P)-binding Rossmann-like Domain"/>
    <property type="match status" value="1"/>
</dbReference>
<dbReference type="InterPro" id="IPR008928">
    <property type="entry name" value="6-hairpin_glycosidase_sf"/>
</dbReference>
<dbReference type="Pfam" id="PF17389">
    <property type="entry name" value="Bac_rhamnosid6H"/>
    <property type="match status" value="1"/>
</dbReference>
<feature type="domain" description="Alpha-L-rhamnosidase six-hairpin glycosidase" evidence="1">
    <location>
        <begin position="438"/>
        <end position="586"/>
    </location>
</feature>
<sequence length="752" mass="82356">MANRPGFSRLVKAFCDKWLGQVEEQKEIDLLFAKASLAAFSANQSTCEDSLEMTYQCNRLCHFFIIFSLLPALSLASDPRVVKTEAAGSKLATIPDPPSSNPRTPLHDTYAIGSTTWNAVRFSKATQVMAVIITYIQDRLRVHHNAAYRKIFIAVYNPGLVTTIIDKSQDSAAWLFTAPINFIFNTLAIDTERGMRPGLYLASTPAEVLPLGCYWNENGEVEYVNNQHEDEESRSVGVDDEIQGIHPQSIFAHSNAAERIWGNVTNPLGILGGEGAATLSGVNTDSANQTVGVAFSESSYYATRSSDMSIGLNGEVDGSLRVELNGTNGTQKQWTADDLHLRGAYRYVTLFMATPGTVEVSGLSNHFTAAPQVDEDKLREYSGYFYSDDTLLNRIWYAAAYTNQLSTIGAGTSRNTTTTPTSNWNNSELIAPLSPSDSVSAEGMLPYAGPPLLKGPQSYTYHLWTLSATYAYWKHSGDDDFVKGLWDVFSRGVDLALEDVERGANKTGLLDVPESASSSWGRSPTARHDLTANANLYHALECAGKLARALNRTDEAMQWEEHIEPLSSAINTHLWDEEMGLYMDNDTEAGVADADRAQTVSLALKQRWNDHGAVSPEGLSAISPFVSGLEVSAHVQAGNISNALELIRLEWGYMLSAFSNSTLIEGFYHDGTLHYPFYGSLDSYISHAHARSTTPLATLTQEVAGLRIGDNLTRWEYAPQNTDLEFVETGFAVQGGEIRARMRGGGGVVAYE</sequence>
<accession>A0A4T0IGV5</accession>
<evidence type="ECO:0000313" key="3">
    <source>
        <dbReference type="Proteomes" id="UP000310689"/>
    </source>
</evidence>
<dbReference type="EMBL" id="SPOI01000393">
    <property type="protein sequence ID" value="TIB27837.1"/>
    <property type="molecule type" value="Genomic_DNA"/>
</dbReference>
<organism evidence="2 3">
    <name type="scientific">Wallemia ichthyophaga</name>
    <dbReference type="NCBI Taxonomy" id="245174"/>
    <lineage>
        <taxon>Eukaryota</taxon>
        <taxon>Fungi</taxon>
        <taxon>Dikarya</taxon>
        <taxon>Basidiomycota</taxon>
        <taxon>Wallemiomycotina</taxon>
        <taxon>Wallemiomycetes</taxon>
        <taxon>Wallemiales</taxon>
        <taxon>Wallemiaceae</taxon>
        <taxon>Wallemia</taxon>
    </lineage>
</organism>
<dbReference type="Proteomes" id="UP000310689">
    <property type="component" value="Unassembled WGS sequence"/>
</dbReference>
<evidence type="ECO:0000259" key="1">
    <source>
        <dbReference type="Pfam" id="PF17389"/>
    </source>
</evidence>